<dbReference type="Pfam" id="PF11987">
    <property type="entry name" value="IF-2"/>
    <property type="match status" value="1"/>
</dbReference>
<dbReference type="GO" id="GO:0003743">
    <property type="term" value="F:translation initiation factor activity"/>
    <property type="evidence" value="ECO:0007669"/>
    <property type="project" value="UniProtKB-KW"/>
</dbReference>
<dbReference type="GO" id="GO:0005525">
    <property type="term" value="F:GTP binding"/>
    <property type="evidence" value="ECO:0007669"/>
    <property type="project" value="UniProtKB-KW"/>
</dbReference>
<proteinExistence type="inferred from homology"/>
<comment type="similarity">
    <text evidence="1">Belongs to the TRAFAC class translation factor GTPase superfamily. Classic translation factor GTPase family. IF-2 subfamily.</text>
</comment>
<dbReference type="InterPro" id="IPR000795">
    <property type="entry name" value="T_Tr_GTP-bd_dom"/>
</dbReference>
<sequence>MIAASRWLLYRGKFLPLGRAAFRKTLSRGRSQRSPEILLPPWVAIHELRLMLRANYSSCLRACGVSITRGTYTWNDVEGRRFRTDNKRHVLVPFESAAVASRDCGYHAIRVSPEPESPKRCVDSRAIPVVAIVGHKDHGKTSLMERLCGESITRHEPGNTTQQVVIRPALLPTENGSLDVTLLDTPGDGLFEILRGRALHLADIALVVISSEGGEAQTRDLIIQADRFRVPVVFCINKSDLEFRDVEVARAELRSQCYRMYRTGLISSDMATSVQDAVAISALTGASLPQLGSAIKRRVTNMLPHNPVVIPKYFGGVPLTEVAPFLRRTNCLVSTGAPPIAACFILEVERTHSFGTVLTVIVRHGTLIQGAYFVAGTEYGRISAMHPPHGKIGSQGQIERATVGQAVRITGLKSIEGTSADDLLLTLPQHEAFRLSQYRWEVQLLRAQQIEGPPLDLPWSVLLKPMEDAGYNQDATTTEEMSHGDPLIVPLSNNCGDTESESEPNSPLSSIYLRPVDDTSADVVGNCPDSYKESADTDDIHEYDATTQWATTIAQRNRELHAKWQEKLRHVETPSPPKPHGITGQPQITPEMGRPVIPVILRANFVGSFDALLDGFELLERKYNVRIPVVHGGLGAVSPSDVVQADIGNKFGHCPVYAFQVPVLTDAAKHAVINHVVVKQFNVYSDLLADVEKRCERAIDRILAHKERNQLRL</sequence>
<keyword evidence="4" id="KW-0648">Protein biosynthesis</keyword>
<dbReference type="Gene3D" id="3.40.50.10050">
    <property type="entry name" value="Translation initiation factor IF- 2, domain 3"/>
    <property type="match status" value="1"/>
</dbReference>
<dbReference type="InterPro" id="IPR009000">
    <property type="entry name" value="Transl_B-barrel_sf"/>
</dbReference>
<evidence type="ECO:0000313" key="8">
    <source>
        <dbReference type="EMBL" id="GFE53848.1"/>
    </source>
</evidence>
<evidence type="ECO:0000256" key="5">
    <source>
        <dbReference type="ARBA" id="ARBA00023134"/>
    </source>
</evidence>
<dbReference type="EMBL" id="BLIY01000008">
    <property type="protein sequence ID" value="GFE53848.1"/>
    <property type="molecule type" value="Genomic_DNA"/>
</dbReference>
<dbReference type="InterPro" id="IPR036925">
    <property type="entry name" value="TIF_IF2_dom3_sf"/>
</dbReference>
<dbReference type="InterPro" id="IPR015760">
    <property type="entry name" value="TIF_IF2"/>
</dbReference>
<name>A0A9W5WUF3_BABOV</name>
<gene>
    <name evidence="8" type="ORF">BaOVIS_012520</name>
</gene>
<dbReference type="GO" id="GO:0003924">
    <property type="term" value="F:GTPase activity"/>
    <property type="evidence" value="ECO:0007669"/>
    <property type="project" value="InterPro"/>
</dbReference>
<keyword evidence="3" id="KW-0547">Nucleotide-binding</keyword>
<evidence type="ECO:0000313" key="9">
    <source>
        <dbReference type="Proteomes" id="UP001057455"/>
    </source>
</evidence>
<evidence type="ECO:0000256" key="1">
    <source>
        <dbReference type="ARBA" id="ARBA00007733"/>
    </source>
</evidence>
<dbReference type="PANTHER" id="PTHR43381:SF20">
    <property type="entry name" value="TRANSLATION INITIATION FACTOR IF-2, MITOCHONDRIAL"/>
    <property type="match status" value="1"/>
</dbReference>
<dbReference type="Gene3D" id="2.40.30.10">
    <property type="entry name" value="Translation factors"/>
    <property type="match status" value="1"/>
</dbReference>
<dbReference type="InterPro" id="IPR027417">
    <property type="entry name" value="P-loop_NTPase"/>
</dbReference>
<feature type="domain" description="Translation initiation factor IF- 2" evidence="7">
    <location>
        <begin position="596"/>
        <end position="691"/>
    </location>
</feature>
<keyword evidence="5" id="KW-0342">GTP-binding</keyword>
<evidence type="ECO:0000256" key="2">
    <source>
        <dbReference type="ARBA" id="ARBA00022540"/>
    </source>
</evidence>
<protein>
    <submittedName>
        <fullName evidence="8">Translation initiation factor</fullName>
    </submittedName>
</protein>
<organism evidence="8 9">
    <name type="scientific">Babesia ovis</name>
    <dbReference type="NCBI Taxonomy" id="5869"/>
    <lineage>
        <taxon>Eukaryota</taxon>
        <taxon>Sar</taxon>
        <taxon>Alveolata</taxon>
        <taxon>Apicomplexa</taxon>
        <taxon>Aconoidasida</taxon>
        <taxon>Piroplasmida</taxon>
        <taxon>Babesiidae</taxon>
        <taxon>Babesia</taxon>
    </lineage>
</organism>
<dbReference type="InterPro" id="IPR005225">
    <property type="entry name" value="Small_GTP-bd"/>
</dbReference>
<dbReference type="SUPFAM" id="SSF52156">
    <property type="entry name" value="Initiation factor IF2/eIF5b, domain 3"/>
    <property type="match status" value="1"/>
</dbReference>
<dbReference type="SUPFAM" id="SSF50447">
    <property type="entry name" value="Translation proteins"/>
    <property type="match status" value="1"/>
</dbReference>
<evidence type="ECO:0000256" key="4">
    <source>
        <dbReference type="ARBA" id="ARBA00022917"/>
    </source>
</evidence>
<keyword evidence="9" id="KW-1185">Reference proteome</keyword>
<dbReference type="NCBIfam" id="TIGR00231">
    <property type="entry name" value="small_GTP"/>
    <property type="match status" value="1"/>
</dbReference>
<dbReference type="Gene3D" id="3.40.50.300">
    <property type="entry name" value="P-loop containing nucleotide triphosphate hydrolases"/>
    <property type="match status" value="1"/>
</dbReference>
<dbReference type="GO" id="GO:0005737">
    <property type="term" value="C:cytoplasm"/>
    <property type="evidence" value="ECO:0007669"/>
    <property type="project" value="TreeGrafter"/>
</dbReference>
<feature type="domain" description="Tr-type G" evidence="6">
    <location>
        <begin position="127"/>
        <end position="297"/>
    </location>
</feature>
<dbReference type="Pfam" id="PF00009">
    <property type="entry name" value="GTP_EFTU"/>
    <property type="match status" value="1"/>
</dbReference>
<dbReference type="SUPFAM" id="SSF52540">
    <property type="entry name" value="P-loop containing nucleoside triphosphate hydrolases"/>
    <property type="match status" value="1"/>
</dbReference>
<evidence type="ECO:0000259" key="6">
    <source>
        <dbReference type="Pfam" id="PF00009"/>
    </source>
</evidence>
<evidence type="ECO:0000256" key="3">
    <source>
        <dbReference type="ARBA" id="ARBA00022741"/>
    </source>
</evidence>
<dbReference type="AlphaFoldDB" id="A0A9W5WUF3"/>
<dbReference type="OrthoDB" id="361630at2759"/>
<dbReference type="InterPro" id="IPR023115">
    <property type="entry name" value="TIF_IF2_dom3"/>
</dbReference>
<dbReference type="Proteomes" id="UP001057455">
    <property type="component" value="Unassembled WGS sequence"/>
</dbReference>
<comment type="caution">
    <text evidence="8">The sequence shown here is derived from an EMBL/GenBank/DDBJ whole genome shotgun (WGS) entry which is preliminary data.</text>
</comment>
<evidence type="ECO:0000259" key="7">
    <source>
        <dbReference type="Pfam" id="PF11987"/>
    </source>
</evidence>
<accession>A0A9W5WUF3</accession>
<keyword evidence="2 8" id="KW-0396">Initiation factor</keyword>
<reference evidence="8" key="1">
    <citation type="submission" date="2019-12" db="EMBL/GenBank/DDBJ databases">
        <title>Genome sequence of Babesia ovis.</title>
        <authorList>
            <person name="Yamagishi J."/>
            <person name="Sevinc F."/>
            <person name="Xuan X."/>
        </authorList>
    </citation>
    <scope>NUCLEOTIDE SEQUENCE</scope>
    <source>
        <strain evidence="8">Selcuk</strain>
    </source>
</reference>
<dbReference type="PANTHER" id="PTHR43381">
    <property type="entry name" value="TRANSLATION INITIATION FACTOR IF-2-RELATED"/>
    <property type="match status" value="1"/>
</dbReference>